<sequence>MEDKIPDFTKPRTRMMAMPSIGKMASLPPSTRPSHHYDRAQSSHMQHIKQEAGGGGGGGGGGPLDGSSSKKCTVHVLQTEAQAYYVQTKSRKSRSAAMLPPQDPVAASVLISPRKQPIP</sequence>
<dbReference type="Proteomes" id="UP000606974">
    <property type="component" value="Unassembled WGS sequence"/>
</dbReference>
<gene>
    <name evidence="2" type="ORF">GJ744_000840</name>
</gene>
<evidence type="ECO:0000313" key="2">
    <source>
        <dbReference type="EMBL" id="KAF7512579.1"/>
    </source>
</evidence>
<evidence type="ECO:0000256" key="1">
    <source>
        <dbReference type="SAM" id="MobiDB-lite"/>
    </source>
</evidence>
<comment type="caution">
    <text evidence="2">The sequence shown here is derived from an EMBL/GenBank/DDBJ whole genome shotgun (WGS) entry which is preliminary data.</text>
</comment>
<name>A0A8H7AQP5_9EURO</name>
<feature type="region of interest" description="Disordered" evidence="1">
    <location>
        <begin position="1"/>
        <end position="71"/>
    </location>
</feature>
<keyword evidence="3" id="KW-1185">Reference proteome</keyword>
<dbReference type="AlphaFoldDB" id="A0A8H7AQP5"/>
<proteinExistence type="predicted"/>
<protein>
    <submittedName>
        <fullName evidence="2">Uncharacterized protein</fullName>
    </submittedName>
</protein>
<evidence type="ECO:0000313" key="3">
    <source>
        <dbReference type="Proteomes" id="UP000606974"/>
    </source>
</evidence>
<accession>A0A8H7AQP5</accession>
<feature type="compositionally biased region" description="Basic and acidic residues" evidence="1">
    <location>
        <begin position="1"/>
        <end position="10"/>
    </location>
</feature>
<organism evidence="2 3">
    <name type="scientific">Endocarpon pusillum</name>
    <dbReference type="NCBI Taxonomy" id="364733"/>
    <lineage>
        <taxon>Eukaryota</taxon>
        <taxon>Fungi</taxon>
        <taxon>Dikarya</taxon>
        <taxon>Ascomycota</taxon>
        <taxon>Pezizomycotina</taxon>
        <taxon>Eurotiomycetes</taxon>
        <taxon>Chaetothyriomycetidae</taxon>
        <taxon>Verrucariales</taxon>
        <taxon>Verrucariaceae</taxon>
        <taxon>Endocarpon</taxon>
    </lineage>
</organism>
<reference evidence="2" key="1">
    <citation type="submission" date="2020-02" db="EMBL/GenBank/DDBJ databases">
        <authorList>
            <person name="Palmer J.M."/>
        </authorList>
    </citation>
    <scope>NUCLEOTIDE SEQUENCE</scope>
    <source>
        <strain evidence="2">EPUS1.4</strain>
        <tissue evidence="2">Thallus</tissue>
    </source>
</reference>
<dbReference type="EMBL" id="JAACFV010000011">
    <property type="protein sequence ID" value="KAF7512579.1"/>
    <property type="molecule type" value="Genomic_DNA"/>
</dbReference>
<feature type="compositionally biased region" description="Gly residues" evidence="1">
    <location>
        <begin position="52"/>
        <end position="64"/>
    </location>
</feature>